<comment type="caution">
    <text evidence="6">Lacks conserved residue(s) required for the propagation of feature annotation.</text>
</comment>
<dbReference type="Gene3D" id="3.40.50.11500">
    <property type="match status" value="1"/>
</dbReference>
<evidence type="ECO:0000256" key="1">
    <source>
        <dbReference type="ARBA" id="ARBA00004370"/>
    </source>
</evidence>
<dbReference type="InterPro" id="IPR047277">
    <property type="entry name" value="PLAT_RAB6IP1"/>
</dbReference>
<evidence type="ECO:0000256" key="2">
    <source>
        <dbReference type="ARBA" id="ARBA00006664"/>
    </source>
</evidence>
<dbReference type="PROSITE" id="PS50826">
    <property type="entry name" value="RUN"/>
    <property type="match status" value="2"/>
</dbReference>
<dbReference type="Pfam" id="PF03456">
    <property type="entry name" value="uDENN"/>
    <property type="match status" value="1"/>
</dbReference>
<reference evidence="11" key="1">
    <citation type="submission" date="2025-08" db="UniProtKB">
        <authorList>
            <consortium name="Ensembl"/>
        </authorList>
    </citation>
    <scope>IDENTIFICATION</scope>
</reference>
<feature type="region of interest" description="Disordered" evidence="7">
    <location>
        <begin position="789"/>
        <end position="820"/>
    </location>
</feature>
<dbReference type="SMART" id="SM00800">
    <property type="entry name" value="uDENN"/>
    <property type="match status" value="1"/>
</dbReference>
<name>A0A8C5BK75_GADMO</name>
<feature type="compositionally biased region" description="Basic and acidic residues" evidence="7">
    <location>
        <begin position="408"/>
        <end position="429"/>
    </location>
</feature>
<feature type="compositionally biased region" description="Gly residues" evidence="7">
    <location>
        <begin position="390"/>
        <end position="407"/>
    </location>
</feature>
<dbReference type="SUPFAM" id="SSF140741">
    <property type="entry name" value="RUN domain-like"/>
    <property type="match status" value="2"/>
</dbReference>
<dbReference type="InterPro" id="IPR005112">
    <property type="entry name" value="dDENN_dom"/>
</dbReference>
<evidence type="ECO:0000313" key="12">
    <source>
        <dbReference type="Proteomes" id="UP000694546"/>
    </source>
</evidence>
<evidence type="ECO:0000256" key="5">
    <source>
        <dbReference type="ARBA" id="ARBA00023136"/>
    </source>
</evidence>
<dbReference type="PROSITE" id="PS50095">
    <property type="entry name" value="PLAT"/>
    <property type="match status" value="1"/>
</dbReference>
<feature type="domain" description="PLAT" evidence="8">
    <location>
        <begin position="904"/>
        <end position="1012"/>
    </location>
</feature>
<feature type="compositionally biased region" description="Pro residues" evidence="7">
    <location>
        <begin position="808"/>
        <end position="818"/>
    </location>
</feature>
<dbReference type="InterPro" id="IPR004012">
    <property type="entry name" value="Run_dom"/>
</dbReference>
<evidence type="ECO:0000313" key="11">
    <source>
        <dbReference type="Ensembl" id="ENSGMOP00000045372.1"/>
    </source>
</evidence>
<dbReference type="Gene3D" id="2.60.60.20">
    <property type="entry name" value="PLAT/LH2 domain"/>
    <property type="match status" value="1"/>
</dbReference>
<dbReference type="InterPro" id="IPR036392">
    <property type="entry name" value="PLAT/LH2_dom_sf"/>
</dbReference>
<dbReference type="Proteomes" id="UP000694546">
    <property type="component" value="Chromosome 4"/>
</dbReference>
<dbReference type="SUPFAM" id="SSF49723">
    <property type="entry name" value="Lipase/lipooxygenase domain (PLAT/LH2 domain)"/>
    <property type="match status" value="1"/>
</dbReference>
<feature type="region of interest" description="Disordered" evidence="7">
    <location>
        <begin position="386"/>
        <end position="429"/>
    </location>
</feature>
<dbReference type="GO" id="GO:0031267">
    <property type="term" value="F:small GTPase binding"/>
    <property type="evidence" value="ECO:0007669"/>
    <property type="project" value="InterPro"/>
</dbReference>
<keyword evidence="4" id="KW-0677">Repeat</keyword>
<evidence type="ECO:0000256" key="6">
    <source>
        <dbReference type="PROSITE-ProRule" id="PRU00152"/>
    </source>
</evidence>
<evidence type="ECO:0000256" key="4">
    <source>
        <dbReference type="ARBA" id="ARBA00022737"/>
    </source>
</evidence>
<evidence type="ECO:0000256" key="3">
    <source>
        <dbReference type="ARBA" id="ARBA00022658"/>
    </source>
</evidence>
<dbReference type="Gene3D" id="3.30.450.200">
    <property type="match status" value="1"/>
</dbReference>
<protein>
    <submittedName>
        <fullName evidence="11">DENN/MADD domain containing 5B</fullName>
    </submittedName>
</protein>
<dbReference type="Pfam" id="PF02759">
    <property type="entry name" value="RUN"/>
    <property type="match status" value="2"/>
</dbReference>
<feature type="domain" description="RUN" evidence="10">
    <location>
        <begin position="737"/>
        <end position="900"/>
    </location>
</feature>
<sequence length="1232" mass="138561">MSVSTAGTGAAPCRFAHYFAICGLDTETGLEADELAGRMIIYIDLSKQREGGGPEMLREGGTPLRRTFKSKILAHYPETVEWNPFDQDAVNMLCMPRGLSFCTQADRREPAFHSFIITREDGSRSYGFVQTFYEEVTSGPVRAAMQTLHHMHQAERAPGGGYDASRDTLYVTKALCLLAPVPFMTACRRFLAQLLRAVTAPEPPPLPLESYVHNVLYEVPLPAPGRSLRFHGVYEPVVCQRPGPGELPLADYPLGDAFALLGVENLLQLYTCTLLEMQLLLYSQDYQRLMTVAEGVTSLLFPFQWQHVYVPILPPSLLHFLDAPVPYLMGLQSREGADRSKLELPQEANLCFVDIDNHRIELPEDFPQLPNMAEFREEISDVLRQYGISPNGGGAGGGGGGSRGGAGARRDSREEEDGRNGNLAREEQEVMERLQGNATLERLQALTRRTGVTVAGVDGGASRTPEEEEELSNAKLSVQLREVFAGRFTAMFSDYEAFVIHSPDLESWLSSREHMHNFDKASFLSDQPEPYLPFLSHFIETQMFATFIDNKIMSQWEAKEPLLRVFDARIDKARLYNVRAPSLRSSNYQRCTRLKEAAQAIEQRLLKVDHTALHPHLLDMKIGEGRYQRGFFPKLQAAVLNTGPTNNSAQRRREQHPDHLTLDNDLKERYMQEARGLGKRQPKLSDLSPAVIAQTNCKFVEGLLKECRMKTKRMLVEKLGREAVELGHGGEASITGLEENTLIASLCDLLERIWSHGLQNKQGKSALWSHLLHYQGREERLETQQGELPGTHTRTHTHTHAQYLLPSPSLPPPPPPQPRHIQSMSEIKTDVGRARAWLRLSLEKKLLSQHLKMLLSRQGLTKKLYKRYAFLRCEEEKEQFLFHLLSLNAVDYFCFTCVFTTIMIPYRAVIIPIKKLSNTMTTSNPWVCVSGELGDSGVMQIPKNVLEMTFDCQNLGKLTSTQLGHDNAGLLAKWLVDCVMVRNEITGHTYKFPCGRWLGRGVDDGSLERVLIGELLVPGAEEDSGRGSRTPELQRSPSQTRRSKLTSGQIQETIGEAVNNIIKHFHKPEKERGSLTILLCGENGLVGALEQFFHHGFKSARLFQKTVFVWDFIEKAVAYMESCDQMGDLQETPEPLGLTCHSLCRYANAINSTRRSIGKDGKFQLLVCLGARDHLMDQWLPLLVECPVLQRMYDDSALLRDRTTVNTLIGVLETLHHFHITLEASLVKGVDL</sequence>
<dbReference type="SMART" id="SM00593">
    <property type="entry name" value="RUN"/>
    <property type="match status" value="2"/>
</dbReference>
<reference evidence="11" key="2">
    <citation type="submission" date="2025-09" db="UniProtKB">
        <authorList>
            <consortium name="Ensembl"/>
        </authorList>
    </citation>
    <scope>IDENTIFICATION</scope>
</reference>
<dbReference type="Ensembl" id="ENSGMOT00000060112.1">
    <property type="protein sequence ID" value="ENSGMOP00000045372.1"/>
    <property type="gene ID" value="ENSGMOG00000018233.2"/>
</dbReference>
<keyword evidence="5" id="KW-0472">Membrane</keyword>
<dbReference type="InterPro" id="IPR001024">
    <property type="entry name" value="PLAT/LH2_dom"/>
</dbReference>
<dbReference type="PANTHER" id="PTHR46070">
    <property type="entry name" value="PINSTRIPE, ISOFORM A"/>
    <property type="match status" value="1"/>
</dbReference>
<dbReference type="GO" id="GO:0005085">
    <property type="term" value="F:guanyl-nucleotide exchange factor activity"/>
    <property type="evidence" value="ECO:0007669"/>
    <property type="project" value="UniProtKB-KW"/>
</dbReference>
<dbReference type="InterPro" id="IPR037516">
    <property type="entry name" value="Tripartite_DENN"/>
</dbReference>
<dbReference type="AlphaFoldDB" id="A0A8C5BK75"/>
<proteinExistence type="inferred from homology"/>
<dbReference type="GO" id="GO:0016020">
    <property type="term" value="C:membrane"/>
    <property type="evidence" value="ECO:0007669"/>
    <property type="project" value="UniProtKB-SubCell"/>
</dbReference>
<evidence type="ECO:0000259" key="8">
    <source>
        <dbReference type="PROSITE" id="PS50095"/>
    </source>
</evidence>
<dbReference type="GeneTree" id="ENSGT00940000153678"/>
<dbReference type="InterPro" id="IPR047278">
    <property type="entry name" value="DEN5A/B"/>
</dbReference>
<dbReference type="Pfam" id="PF01477">
    <property type="entry name" value="PLAT"/>
    <property type="match status" value="1"/>
</dbReference>
<dbReference type="InterPro" id="IPR001194">
    <property type="entry name" value="cDENN_dom"/>
</dbReference>
<organism evidence="11 12">
    <name type="scientific">Gadus morhua</name>
    <name type="common">Atlantic cod</name>
    <dbReference type="NCBI Taxonomy" id="8049"/>
    <lineage>
        <taxon>Eukaryota</taxon>
        <taxon>Metazoa</taxon>
        <taxon>Chordata</taxon>
        <taxon>Craniata</taxon>
        <taxon>Vertebrata</taxon>
        <taxon>Euteleostomi</taxon>
        <taxon>Actinopterygii</taxon>
        <taxon>Neopterygii</taxon>
        <taxon>Teleostei</taxon>
        <taxon>Neoteleostei</taxon>
        <taxon>Acanthomorphata</taxon>
        <taxon>Zeiogadaria</taxon>
        <taxon>Gadariae</taxon>
        <taxon>Gadiformes</taxon>
        <taxon>Gadoidei</taxon>
        <taxon>Gadidae</taxon>
        <taxon>Gadus</taxon>
    </lineage>
</organism>
<comment type="similarity">
    <text evidence="2">Belongs to the RAB6IP1 family.</text>
</comment>
<feature type="domain" description="RUN" evidence="10">
    <location>
        <begin position="1076"/>
        <end position="1225"/>
    </location>
</feature>
<evidence type="ECO:0000256" key="7">
    <source>
        <dbReference type="SAM" id="MobiDB-lite"/>
    </source>
</evidence>
<feature type="compositionally biased region" description="Polar residues" evidence="7">
    <location>
        <begin position="1031"/>
        <end position="1049"/>
    </location>
</feature>
<dbReference type="SMART" id="SM00801">
    <property type="entry name" value="dDENN"/>
    <property type="match status" value="1"/>
</dbReference>
<dbReference type="InterPro" id="IPR005113">
    <property type="entry name" value="uDENN_dom"/>
</dbReference>
<keyword evidence="12" id="KW-1185">Reference proteome</keyword>
<dbReference type="PANTHER" id="PTHR46070:SF3">
    <property type="entry name" value="DENN DOMAIN-CONTAINING PROTEIN 5B"/>
    <property type="match status" value="1"/>
</dbReference>
<dbReference type="InterPro" id="IPR037213">
    <property type="entry name" value="Run_dom_sf"/>
</dbReference>
<gene>
    <name evidence="11" type="primary">dennd5b</name>
</gene>
<feature type="region of interest" description="Disordered" evidence="7">
    <location>
        <begin position="1020"/>
        <end position="1049"/>
    </location>
</feature>
<feature type="domain" description="UDENN" evidence="9">
    <location>
        <begin position="54"/>
        <end position="558"/>
    </location>
</feature>
<dbReference type="Gene3D" id="1.20.58.900">
    <property type="match status" value="3"/>
</dbReference>
<dbReference type="PROSITE" id="PS50211">
    <property type="entry name" value="DENN"/>
    <property type="match status" value="1"/>
</dbReference>
<evidence type="ECO:0000259" key="10">
    <source>
        <dbReference type="PROSITE" id="PS50826"/>
    </source>
</evidence>
<dbReference type="SMART" id="SM00799">
    <property type="entry name" value="DENN"/>
    <property type="match status" value="1"/>
</dbReference>
<comment type="subcellular location">
    <subcellularLocation>
        <location evidence="1">Membrane</location>
    </subcellularLocation>
</comment>
<keyword evidence="3" id="KW-0344">Guanine-nucleotide releasing factor</keyword>
<evidence type="ECO:0000259" key="9">
    <source>
        <dbReference type="PROSITE" id="PS50211"/>
    </source>
</evidence>
<dbReference type="Pfam" id="PF03455">
    <property type="entry name" value="dDENN"/>
    <property type="match status" value="1"/>
</dbReference>
<dbReference type="InterPro" id="IPR043153">
    <property type="entry name" value="DENN_C"/>
</dbReference>
<dbReference type="CDD" id="cd01757">
    <property type="entry name" value="PLAT_RAB6IP1"/>
    <property type="match status" value="1"/>
</dbReference>
<accession>A0A8C5BK75</accession>
<dbReference type="Pfam" id="PF02141">
    <property type="entry name" value="DENN"/>
    <property type="match status" value="1"/>
</dbReference>